<reference evidence="5" key="4">
    <citation type="submission" date="2020-06" db="EMBL/GenBank/DDBJ databases">
        <title>REHAB project genomes.</title>
        <authorList>
            <person name="Shaw L.P."/>
        </authorList>
    </citation>
    <scope>NUCLEOTIDE SEQUENCE</scope>
    <source>
        <strain evidence="5">RHBSTW-00474</strain>
        <plasmid evidence="5">pRHBSTW-00474_9</plasmid>
    </source>
</reference>
<sequence length="451" mass="51973">MTHCKENTWYERQGYNTTRPNEIRSEYERDLSRLIHSSAFRRLQSKTQVLGLGESDFYRTRLTHSMEVAQIGGGILSQLSKRDTDEGGKFLPDPSLMQAICLAHDIGHPPFGHGGEVALNYCMRSYGGFEGNGQTLRILSKLDKYTETNGLDPTRRLILGVLKYPASYSEVVNERAYSQLQPRSNEWLFKSSEFKPPKCYLDSEENTVRFALQPFDSDDVKLFKTVKTTALNKHKETIYKALDTTIMDLADEISYSLHDLEDAISLKMIDKKMWEEHFEDKSHLFAACQCDSFNLKADDVAEKLFGESYLRKECIGTLVHLMITSVKLEVQNSDFKSKILRYKVALPAAVEELRKAIFELVRNKVIQHENVQLLEFKGQKLIVELFNVLANDPIRFLPTETRKKYNQEEAKGDDKKMRVICDYVSGMTDDYATRLYEKIFVPRKGSIFDRL</sequence>
<reference evidence="6" key="2">
    <citation type="submission" date="2018-06" db="EMBL/GenBank/DDBJ databases">
        <authorList>
            <person name="Ashton P.M."/>
            <person name="Dallman T."/>
            <person name="Nair S."/>
            <person name="De Pinna E."/>
            <person name="Peters T."/>
            <person name="Grant K."/>
        </authorList>
    </citation>
    <scope>NUCLEOTIDE SEQUENCE [LARGE SCALE GENOMIC DNA]</scope>
    <source>
        <strain evidence="6">462023</strain>
    </source>
</reference>
<evidence type="ECO:0000256" key="1">
    <source>
        <dbReference type="ARBA" id="ARBA00022801"/>
    </source>
</evidence>
<dbReference type="InterPro" id="IPR006674">
    <property type="entry name" value="HD_domain"/>
</dbReference>
<dbReference type="Pfam" id="PF13286">
    <property type="entry name" value="HD_assoc"/>
    <property type="match status" value="1"/>
</dbReference>
<dbReference type="EMBL" id="DABCJL010000017">
    <property type="protein sequence ID" value="HAH7771338.1"/>
    <property type="molecule type" value="Genomic_DNA"/>
</dbReference>
<dbReference type="InterPro" id="IPR023023">
    <property type="entry name" value="dNTPase_2"/>
</dbReference>
<accession>A0A1M2EF28</accession>
<dbReference type="NCBIfam" id="NF003701">
    <property type="entry name" value="PRK05318.1"/>
    <property type="match status" value="1"/>
</dbReference>
<dbReference type="Proteomes" id="UP000885382">
    <property type="component" value="Unassembled WGS sequence"/>
</dbReference>
<evidence type="ECO:0000313" key="4">
    <source>
        <dbReference type="EMBL" id="HAH7771338.1"/>
    </source>
</evidence>
<dbReference type="SMART" id="SM00471">
    <property type="entry name" value="HDc"/>
    <property type="match status" value="1"/>
</dbReference>
<evidence type="ECO:0000313" key="7">
    <source>
        <dbReference type="Proteomes" id="UP000622722"/>
    </source>
</evidence>
<comment type="similarity">
    <text evidence="2">Belongs to the dGTPase family. Type 2 subfamily.</text>
</comment>
<geneLocation type="plasmid" evidence="5">
    <name>pRHBSTW-00474_9</name>
</geneLocation>
<dbReference type="PROSITE" id="PS51831">
    <property type="entry name" value="HD"/>
    <property type="match status" value="1"/>
</dbReference>
<dbReference type="InterPro" id="IPR050135">
    <property type="entry name" value="dGTPase-like"/>
</dbReference>
<dbReference type="GO" id="GO:0006203">
    <property type="term" value="P:dGTP catabolic process"/>
    <property type="evidence" value="ECO:0007669"/>
    <property type="project" value="TreeGrafter"/>
</dbReference>
<organism evidence="5 7">
    <name type="scientific">Escherichia coli</name>
    <dbReference type="NCBI Taxonomy" id="562"/>
    <lineage>
        <taxon>Bacteria</taxon>
        <taxon>Pseudomonadati</taxon>
        <taxon>Pseudomonadota</taxon>
        <taxon>Gammaproteobacteria</taxon>
        <taxon>Enterobacterales</taxon>
        <taxon>Enterobacteriaceae</taxon>
        <taxon>Escherichia</taxon>
    </lineage>
</organism>
<dbReference type="InterPro" id="IPR003607">
    <property type="entry name" value="HD/PDEase_dom"/>
</dbReference>
<dbReference type="NCBIfam" id="TIGR01353">
    <property type="entry name" value="dGTP_triPase"/>
    <property type="match status" value="1"/>
</dbReference>
<dbReference type="Pfam" id="PF01966">
    <property type="entry name" value="HD"/>
    <property type="match status" value="1"/>
</dbReference>
<dbReference type="NCBIfam" id="NF041026">
    <property type="entry name" value="antiphage_dGTPase"/>
    <property type="match status" value="1"/>
</dbReference>
<dbReference type="GO" id="GO:0008832">
    <property type="term" value="F:dGTPase activity"/>
    <property type="evidence" value="ECO:0007669"/>
    <property type="project" value="TreeGrafter"/>
</dbReference>
<reference evidence="4" key="3">
    <citation type="submission" date="2020-01" db="EMBL/GenBank/DDBJ databases">
        <authorList>
            <consortium name="NCBI Pathogen Detection Project"/>
        </authorList>
    </citation>
    <scope>NUCLEOTIDE SEQUENCE</scope>
    <source>
        <strain evidence="4">C0382</strain>
    </source>
</reference>
<evidence type="ECO:0000313" key="5">
    <source>
        <dbReference type="EMBL" id="MBA7721578.1"/>
    </source>
</evidence>
<reference evidence="4" key="1">
    <citation type="journal article" date="2018" name="Genome Biol.">
        <title>SKESA: strategic k-mer extension for scrupulous assemblies.</title>
        <authorList>
            <person name="Souvorov A."/>
            <person name="Agarwala R."/>
            <person name="Lipman D.J."/>
        </authorList>
    </citation>
    <scope>NUCLEOTIDE SEQUENCE [LARGE SCALE GENOMIC DNA]</scope>
    <source>
        <strain evidence="4">C0382</strain>
    </source>
</reference>
<comment type="caution">
    <text evidence="5">The sequence shown here is derived from an EMBL/GenBank/DDBJ whole genome shotgun (WGS) entry which is preliminary data.</text>
</comment>
<name>A0A1M2EF28_ECOLX</name>
<dbReference type="AlphaFoldDB" id="A0A1M2EF28"/>
<dbReference type="InterPro" id="IPR006261">
    <property type="entry name" value="dGTPase"/>
</dbReference>
<gene>
    <name evidence="6" type="ORF">DNX30_18120</name>
    <name evidence="4" type="ORF">HIE29_004874</name>
    <name evidence="5" type="ORF">HV209_24015</name>
</gene>
<dbReference type="SUPFAM" id="SSF109604">
    <property type="entry name" value="HD-domain/PDEase-like"/>
    <property type="match status" value="1"/>
</dbReference>
<evidence type="ECO:0000256" key="2">
    <source>
        <dbReference type="HAMAP-Rule" id="MF_01212"/>
    </source>
</evidence>
<dbReference type="Gene3D" id="1.10.3210.10">
    <property type="entry name" value="Hypothetical protein af1432"/>
    <property type="match status" value="2"/>
</dbReference>
<dbReference type="Proteomes" id="UP000843571">
    <property type="component" value="Unassembled WGS sequence"/>
</dbReference>
<protein>
    <recommendedName>
        <fullName evidence="2">Deoxyguanosinetriphosphate triphosphohydrolase-like protein</fullName>
    </recommendedName>
</protein>
<proteinExistence type="inferred from homology"/>
<dbReference type="HAMAP" id="MF_01212">
    <property type="entry name" value="dGTPase_type2"/>
    <property type="match status" value="1"/>
</dbReference>
<dbReference type="EMBL" id="RTJF01000021">
    <property type="protein sequence ID" value="MJL94648.1"/>
    <property type="molecule type" value="Genomic_DNA"/>
</dbReference>
<dbReference type="CDD" id="cd00077">
    <property type="entry name" value="HDc"/>
    <property type="match status" value="1"/>
</dbReference>
<dbReference type="PANTHER" id="PTHR11373:SF32">
    <property type="entry name" value="DEOXYGUANOSINETRIPHOSPHATE TRIPHOSPHOHYDROLASE"/>
    <property type="match status" value="1"/>
</dbReference>
<dbReference type="EMBL" id="JABXPW010000009">
    <property type="protein sequence ID" value="MBA7721578.1"/>
    <property type="molecule type" value="Genomic_DNA"/>
</dbReference>
<keyword evidence="5" id="KW-0614">Plasmid</keyword>
<evidence type="ECO:0000313" key="6">
    <source>
        <dbReference type="EMBL" id="MJL94648.1"/>
    </source>
</evidence>
<dbReference type="InterPro" id="IPR026875">
    <property type="entry name" value="PHydrolase_assoc_dom"/>
</dbReference>
<dbReference type="PANTHER" id="PTHR11373">
    <property type="entry name" value="DEOXYNUCLEOSIDE TRIPHOSPHATE TRIPHOSPHOHYDROLASE"/>
    <property type="match status" value="1"/>
</dbReference>
<feature type="domain" description="HD" evidence="3">
    <location>
        <begin position="61"/>
        <end position="256"/>
    </location>
</feature>
<dbReference type="RefSeq" id="WP_000148486.1">
    <property type="nucleotide sequence ID" value="NZ_AP022544.1"/>
</dbReference>
<dbReference type="Proteomes" id="UP000622722">
    <property type="component" value="Unassembled WGS sequence"/>
</dbReference>
<keyword evidence="1 2" id="KW-0378">Hydrolase</keyword>
<evidence type="ECO:0000259" key="3">
    <source>
        <dbReference type="PROSITE" id="PS51831"/>
    </source>
</evidence>